<evidence type="ECO:0000256" key="1">
    <source>
        <dbReference type="SAM" id="MobiDB-lite"/>
    </source>
</evidence>
<dbReference type="EMBL" id="KP178682">
    <property type="protein sequence ID" value="AJW77720.1"/>
    <property type="molecule type" value="Viral_cRNA"/>
</dbReference>
<gene>
    <name evidence="2" type="primary">P</name>
</gene>
<evidence type="ECO:0000313" key="2">
    <source>
        <dbReference type="EMBL" id="AJW77720.1"/>
    </source>
</evidence>
<feature type="region of interest" description="Disordered" evidence="1">
    <location>
        <begin position="1"/>
        <end position="53"/>
    </location>
</feature>
<reference evidence="2" key="1">
    <citation type="submission" date="2014-11" db="EMBL/GenBank/DDBJ databases">
        <title>Molecular characterization of 3'- half of the genome in Shiraz, Isfahan and Shahrekord isolates of Iranian maize mosaic virus (IMMV).</title>
        <authorList>
            <person name="Nojomi A."/>
            <person name="Afsharifar A."/>
            <person name="Izadpanah K."/>
        </authorList>
    </citation>
    <scope>NUCLEOTIDE SEQUENCE</scope>
    <source>
        <strain evidence="2">Shiraz</strain>
    </source>
</reference>
<feature type="compositionally biased region" description="Basic and acidic residues" evidence="1">
    <location>
        <begin position="35"/>
        <end position="44"/>
    </location>
</feature>
<accession>A0A0D5CEJ9</accession>
<organism evidence="2">
    <name type="scientific">maize Iranian mosaic virus</name>
    <dbReference type="NCBI Taxonomy" id="348823"/>
    <lineage>
        <taxon>Viruses</taxon>
        <taxon>Riboviria</taxon>
        <taxon>Orthornavirae</taxon>
        <taxon>Negarnaviricota</taxon>
        <taxon>Haploviricotina</taxon>
        <taxon>Monjiviricetes</taxon>
        <taxon>Mononegavirales</taxon>
        <taxon>Rhabdoviridae</taxon>
        <taxon>Betarhabdovirinae</taxon>
        <taxon>Alphanucleorhabdovirus</taxon>
        <taxon>Alphanucleorhabdovirus zeairanense</taxon>
    </lineage>
</organism>
<sequence length="270" mass="30168">MASRRSSRSNHPNSKTQDQAITDPRQADSDLEDIGESHLVKERQQTAMAPVPAGKSLEELLKAERQRSAIAGNPPETMSTLRLTELGISGLSEREMMILAVGIRCGELTKENSAFLATKKWIEEEIKGQVTAISAVTRQLTDIGEMHKTYALFNSPNPKRKHDAISTATVTSDGIDITKLNTASLEDIWKSWDNDAKIDAIDHYITQILNLDPQPMYEAGNWAGDVAFIPRWHLVAYGKNTSQYKTVYADDVAAFRETLERVINKKPRME</sequence>
<feature type="compositionally biased region" description="Polar residues" evidence="1">
    <location>
        <begin position="10"/>
        <end position="20"/>
    </location>
</feature>
<proteinExistence type="predicted"/>
<name>A0A0D5CEJ9_9RHAB</name>
<protein>
    <submittedName>
        <fullName evidence="2">Phosphoprotein</fullName>
    </submittedName>
</protein>